<dbReference type="SUPFAM" id="SSF56112">
    <property type="entry name" value="Protein kinase-like (PK-like)"/>
    <property type="match status" value="1"/>
</dbReference>
<sequence>MTPLERDPSCMMYLAKTEEGNHVVVKFVTRYGADAYLVMAAAGFVPKLLYHGVINIKDDIPSYGNTRMVVMEYVEGMTLHDAIQGKICLSGFSASLRKAIEFLHHQNFVFGDLREPNIMVTPDRNVQLIDFNWAGQEGVVTYPPLISPSIP</sequence>
<evidence type="ECO:0000259" key="1">
    <source>
        <dbReference type="PROSITE" id="PS50011"/>
    </source>
</evidence>
<keyword evidence="3" id="KW-1185">Reference proteome</keyword>
<dbReference type="InterPro" id="IPR000719">
    <property type="entry name" value="Prot_kinase_dom"/>
</dbReference>
<protein>
    <submittedName>
        <fullName evidence="2">Kinase-like domain-containing protein</fullName>
    </submittedName>
</protein>
<gene>
    <name evidence="2" type="ORF">JVT61DRAFT_12034</name>
</gene>
<dbReference type="PROSITE" id="PS50011">
    <property type="entry name" value="PROTEIN_KINASE_DOM"/>
    <property type="match status" value="1"/>
</dbReference>
<name>A0A8I2YEL1_9AGAM</name>
<dbReference type="Pfam" id="PF00069">
    <property type="entry name" value="Pkinase"/>
    <property type="match status" value="1"/>
</dbReference>
<dbReference type="EMBL" id="JAGFBS010000051">
    <property type="protein sequence ID" value="KAG6370422.1"/>
    <property type="molecule type" value="Genomic_DNA"/>
</dbReference>
<dbReference type="InterPro" id="IPR011009">
    <property type="entry name" value="Kinase-like_dom_sf"/>
</dbReference>
<evidence type="ECO:0000313" key="2">
    <source>
        <dbReference type="EMBL" id="KAG6370422.1"/>
    </source>
</evidence>
<feature type="domain" description="Protein kinase" evidence="1">
    <location>
        <begin position="1"/>
        <end position="151"/>
    </location>
</feature>
<dbReference type="Proteomes" id="UP000683000">
    <property type="component" value="Unassembled WGS sequence"/>
</dbReference>
<reference evidence="2" key="1">
    <citation type="submission" date="2021-03" db="EMBL/GenBank/DDBJ databases">
        <title>Evolutionary innovations through gain and loss of genes in the ectomycorrhizal Boletales.</title>
        <authorList>
            <person name="Wu G."/>
            <person name="Miyauchi S."/>
            <person name="Morin E."/>
            <person name="Yang Z.-L."/>
            <person name="Xu J."/>
            <person name="Martin F.M."/>
        </authorList>
    </citation>
    <scope>NUCLEOTIDE SEQUENCE</scope>
    <source>
        <strain evidence="2">BR01</strain>
    </source>
</reference>
<comment type="caution">
    <text evidence="2">The sequence shown here is derived from an EMBL/GenBank/DDBJ whole genome shotgun (WGS) entry which is preliminary data.</text>
</comment>
<dbReference type="OrthoDB" id="4062651at2759"/>
<evidence type="ECO:0000313" key="3">
    <source>
        <dbReference type="Proteomes" id="UP000683000"/>
    </source>
</evidence>
<dbReference type="GO" id="GO:0005524">
    <property type="term" value="F:ATP binding"/>
    <property type="evidence" value="ECO:0007669"/>
    <property type="project" value="InterPro"/>
</dbReference>
<organism evidence="2 3">
    <name type="scientific">Boletus reticuloceps</name>
    <dbReference type="NCBI Taxonomy" id="495285"/>
    <lineage>
        <taxon>Eukaryota</taxon>
        <taxon>Fungi</taxon>
        <taxon>Dikarya</taxon>
        <taxon>Basidiomycota</taxon>
        <taxon>Agaricomycotina</taxon>
        <taxon>Agaricomycetes</taxon>
        <taxon>Agaricomycetidae</taxon>
        <taxon>Boletales</taxon>
        <taxon>Boletineae</taxon>
        <taxon>Boletaceae</taxon>
        <taxon>Boletoideae</taxon>
        <taxon>Boletus</taxon>
    </lineage>
</organism>
<dbReference type="Gene3D" id="1.10.510.10">
    <property type="entry name" value="Transferase(Phosphotransferase) domain 1"/>
    <property type="match status" value="1"/>
</dbReference>
<proteinExistence type="predicted"/>
<dbReference type="AlphaFoldDB" id="A0A8I2YEL1"/>
<accession>A0A8I2YEL1</accession>
<keyword evidence="2" id="KW-0418">Kinase</keyword>
<dbReference type="GO" id="GO:0004672">
    <property type="term" value="F:protein kinase activity"/>
    <property type="evidence" value="ECO:0007669"/>
    <property type="project" value="InterPro"/>
</dbReference>
<keyword evidence="2" id="KW-0808">Transferase</keyword>